<dbReference type="Pfam" id="PF00753">
    <property type="entry name" value="Lactamase_B"/>
    <property type="match status" value="1"/>
</dbReference>
<feature type="compositionally biased region" description="Polar residues" evidence="2">
    <location>
        <begin position="64"/>
        <end position="74"/>
    </location>
</feature>
<dbReference type="InterPro" id="IPR044528">
    <property type="entry name" value="POD-like_MBL-fold"/>
</dbReference>
<evidence type="ECO:0000256" key="1">
    <source>
        <dbReference type="ARBA" id="ARBA00022723"/>
    </source>
</evidence>
<dbReference type="SUPFAM" id="SSF56281">
    <property type="entry name" value="Metallo-hydrolase/oxidoreductase"/>
    <property type="match status" value="1"/>
</dbReference>
<evidence type="ECO:0000259" key="3">
    <source>
        <dbReference type="SMART" id="SM00849"/>
    </source>
</evidence>
<proteinExistence type="predicted"/>
<protein>
    <submittedName>
        <fullName evidence="4">Beta-lactamase-like protein</fullName>
    </submittedName>
</protein>
<evidence type="ECO:0000313" key="5">
    <source>
        <dbReference type="Proteomes" id="UP001610446"/>
    </source>
</evidence>
<accession>A0ABR4ILB6</accession>
<dbReference type="EMBL" id="JBFXLU010000362">
    <property type="protein sequence ID" value="KAL2828543.1"/>
    <property type="molecule type" value="Genomic_DNA"/>
</dbReference>
<gene>
    <name evidence="4" type="ORF">BJY01DRAFT_228417</name>
</gene>
<reference evidence="4 5" key="1">
    <citation type="submission" date="2024-07" db="EMBL/GenBank/DDBJ databases">
        <title>Section-level genome sequencing and comparative genomics of Aspergillus sections Usti and Cavernicolus.</title>
        <authorList>
            <consortium name="Lawrence Berkeley National Laboratory"/>
            <person name="Nybo J.L."/>
            <person name="Vesth T.C."/>
            <person name="Theobald S."/>
            <person name="Frisvad J.C."/>
            <person name="Larsen T.O."/>
            <person name="Kjaerboelling I."/>
            <person name="Rothschild-Mancinelli K."/>
            <person name="Lyhne E.K."/>
            <person name="Kogle M.E."/>
            <person name="Barry K."/>
            <person name="Clum A."/>
            <person name="Na H."/>
            <person name="Ledsgaard L."/>
            <person name="Lin J."/>
            <person name="Lipzen A."/>
            <person name="Kuo A."/>
            <person name="Riley R."/>
            <person name="Mondo S."/>
            <person name="Labutti K."/>
            <person name="Haridas S."/>
            <person name="Pangalinan J."/>
            <person name="Salamov A.A."/>
            <person name="Simmons B.A."/>
            <person name="Magnuson J.K."/>
            <person name="Chen J."/>
            <person name="Drula E."/>
            <person name="Henrissat B."/>
            <person name="Wiebenga A."/>
            <person name="Lubbers R.J."/>
            <person name="Gomes A.C."/>
            <person name="Makela M.R."/>
            <person name="Stajich J."/>
            <person name="Grigoriev I.V."/>
            <person name="Mortensen U.H."/>
            <person name="De Vries R.P."/>
            <person name="Baker S.E."/>
            <person name="Andersen M.R."/>
        </authorList>
    </citation>
    <scope>NUCLEOTIDE SEQUENCE [LARGE SCALE GENOMIC DNA]</scope>
    <source>
        <strain evidence="4 5">CBS 123904</strain>
    </source>
</reference>
<sequence>MAVRTKTFFIIGRSRPSRLLHQHTPALLSHTPSGFPGAAELHYPSPWRQLSPHPYIPATRHRLSTMTSPSAKIQSPSESKSERSSEPTIHSIFESTTGTWQYVVADPATSTAAIIDAVLDYDPATQKIGTTSADALLSLVRKENYTVAMILETHAHADHLTAASYLQSRLTEEQGSRPPIAIGQRIDQVQRVFGQRYGLAADKYRGVFDRFFKDNESFNIGSLTATALHLPGHTPDHMGYKIGDHVFCGDSIFHADLGTARCDFPGGSAEDLFQSGRRLLSLPDHVNLWVGHDYPPTGEREEAVPCMTVGEHKRQNKHLKLGVTEAEFVALRNDRDARLAAPRLLHPSLQINIAAGRLPQPAVIRLPLKLDGVRW</sequence>
<evidence type="ECO:0000256" key="2">
    <source>
        <dbReference type="SAM" id="MobiDB-lite"/>
    </source>
</evidence>
<dbReference type="Gene3D" id="3.60.15.10">
    <property type="entry name" value="Ribonuclease Z/Hydroxyacylglutathione hydrolase-like"/>
    <property type="match status" value="1"/>
</dbReference>
<keyword evidence="1" id="KW-0479">Metal-binding</keyword>
<dbReference type="InterPro" id="IPR051682">
    <property type="entry name" value="Mito_Persulfide_Diox"/>
</dbReference>
<name>A0ABR4ILB6_9EURO</name>
<dbReference type="InterPro" id="IPR036866">
    <property type="entry name" value="RibonucZ/Hydroxyglut_hydro"/>
</dbReference>
<dbReference type="PANTHER" id="PTHR43084">
    <property type="entry name" value="PERSULFIDE DIOXYGENASE ETHE1"/>
    <property type="match status" value="1"/>
</dbReference>
<dbReference type="Proteomes" id="UP001610446">
    <property type="component" value="Unassembled WGS sequence"/>
</dbReference>
<evidence type="ECO:0000313" key="4">
    <source>
        <dbReference type="EMBL" id="KAL2828543.1"/>
    </source>
</evidence>
<keyword evidence="5" id="KW-1185">Reference proteome</keyword>
<feature type="domain" description="Metallo-beta-lactamase" evidence="3">
    <location>
        <begin position="98"/>
        <end position="292"/>
    </location>
</feature>
<organism evidence="4 5">
    <name type="scientific">Aspergillus pseudoustus</name>
    <dbReference type="NCBI Taxonomy" id="1810923"/>
    <lineage>
        <taxon>Eukaryota</taxon>
        <taxon>Fungi</taxon>
        <taxon>Dikarya</taxon>
        <taxon>Ascomycota</taxon>
        <taxon>Pezizomycotina</taxon>
        <taxon>Eurotiomycetes</taxon>
        <taxon>Eurotiomycetidae</taxon>
        <taxon>Eurotiales</taxon>
        <taxon>Aspergillaceae</taxon>
        <taxon>Aspergillus</taxon>
        <taxon>Aspergillus subgen. Nidulantes</taxon>
    </lineage>
</organism>
<dbReference type="PANTHER" id="PTHR43084:SF1">
    <property type="entry name" value="PERSULFIDE DIOXYGENASE ETHE1, MITOCHONDRIAL"/>
    <property type="match status" value="1"/>
</dbReference>
<dbReference type="InterPro" id="IPR001279">
    <property type="entry name" value="Metallo-B-lactamas"/>
</dbReference>
<dbReference type="SMART" id="SM00849">
    <property type="entry name" value="Lactamase_B"/>
    <property type="match status" value="1"/>
</dbReference>
<comment type="caution">
    <text evidence="4">The sequence shown here is derived from an EMBL/GenBank/DDBJ whole genome shotgun (WGS) entry which is preliminary data.</text>
</comment>
<dbReference type="CDD" id="cd07724">
    <property type="entry name" value="POD-like_MBL-fold"/>
    <property type="match status" value="1"/>
</dbReference>
<feature type="region of interest" description="Disordered" evidence="2">
    <location>
        <begin position="63"/>
        <end position="88"/>
    </location>
</feature>